<dbReference type="EMBL" id="CP121472">
    <property type="protein sequence ID" value="WPL19838.1"/>
    <property type="molecule type" value="Genomic_DNA"/>
</dbReference>
<evidence type="ECO:0000313" key="3">
    <source>
        <dbReference type="Proteomes" id="UP001432180"/>
    </source>
</evidence>
<keyword evidence="3" id="KW-1185">Reference proteome</keyword>
<proteinExistence type="predicted"/>
<reference evidence="2 3" key="1">
    <citation type="journal article" date="2023" name="Microorganisms">
        <title>Thiorhodovibrio frisius and Trv. litoralis spp. nov., Two Novel Members from a Clade of Fastidious Purple Sulfur Bacteria That Exhibit Unique Red-Shifted Light-Harvesting Capabilities.</title>
        <authorList>
            <person name="Methner A."/>
            <person name="Kuzyk S.B."/>
            <person name="Petersen J."/>
            <person name="Bauer S."/>
            <person name="Brinkmann H."/>
            <person name="Sichau K."/>
            <person name="Wanner G."/>
            <person name="Wolf J."/>
            <person name="Neumann-Schaal M."/>
            <person name="Henke P."/>
            <person name="Tank M."/>
            <person name="Sproer C."/>
            <person name="Bunk B."/>
            <person name="Overmann J."/>
        </authorList>
    </citation>
    <scope>NUCLEOTIDE SEQUENCE [LARGE SCALE GENOMIC DNA]</scope>
    <source>
        <strain evidence="2 3">DSM 6702</strain>
    </source>
</reference>
<name>A0ABZ0SFN7_9GAMM</name>
<protein>
    <submittedName>
        <fullName evidence="2">Membrane protein</fullName>
    </submittedName>
</protein>
<gene>
    <name evidence="2" type="ORF">Thiowin_04985</name>
</gene>
<feature type="transmembrane region" description="Helical" evidence="1">
    <location>
        <begin position="74"/>
        <end position="93"/>
    </location>
</feature>
<evidence type="ECO:0000313" key="2">
    <source>
        <dbReference type="EMBL" id="WPL19838.1"/>
    </source>
</evidence>
<evidence type="ECO:0000256" key="1">
    <source>
        <dbReference type="SAM" id="Phobius"/>
    </source>
</evidence>
<feature type="transmembrane region" description="Helical" evidence="1">
    <location>
        <begin position="7"/>
        <end position="27"/>
    </location>
</feature>
<dbReference type="Proteomes" id="UP001432180">
    <property type="component" value="Chromosome"/>
</dbReference>
<sequence length="158" mass="17699">MKSSFYLKLYLLTVPVFFAVDMLWLGWIAVDYYQQQIGHLLARQINWAAALAFYFTYIAGILLFAVLPGLKRRSLVHAATMASAFGFFTYITYELTNMATLPKWPLELVMVDTLWGMALCTSVASLSYLIGRWLQRGGHDSGEIGAHMGAQMGDGRGE</sequence>
<dbReference type="RefSeq" id="WP_328985589.1">
    <property type="nucleotide sequence ID" value="NZ_CP121472.1"/>
</dbReference>
<organism evidence="2 3">
    <name type="scientific">Thiorhodovibrio winogradskyi</name>
    <dbReference type="NCBI Taxonomy" id="77007"/>
    <lineage>
        <taxon>Bacteria</taxon>
        <taxon>Pseudomonadati</taxon>
        <taxon>Pseudomonadota</taxon>
        <taxon>Gammaproteobacteria</taxon>
        <taxon>Chromatiales</taxon>
        <taxon>Chromatiaceae</taxon>
        <taxon>Thiorhodovibrio</taxon>
    </lineage>
</organism>
<keyword evidence="1" id="KW-0812">Transmembrane</keyword>
<accession>A0ABZ0SFN7</accession>
<feature type="transmembrane region" description="Helical" evidence="1">
    <location>
        <begin position="113"/>
        <end position="131"/>
    </location>
</feature>
<keyword evidence="1" id="KW-0472">Membrane</keyword>
<dbReference type="InterPro" id="IPR018687">
    <property type="entry name" value="DUF2177_membr"/>
</dbReference>
<dbReference type="Pfam" id="PF09945">
    <property type="entry name" value="DUF2177"/>
    <property type="match status" value="1"/>
</dbReference>
<feature type="transmembrane region" description="Helical" evidence="1">
    <location>
        <begin position="47"/>
        <end position="67"/>
    </location>
</feature>
<keyword evidence="1" id="KW-1133">Transmembrane helix</keyword>